<feature type="transmembrane region" description="Helical" evidence="1">
    <location>
        <begin position="43"/>
        <end position="64"/>
    </location>
</feature>
<keyword evidence="1" id="KW-1133">Transmembrane helix</keyword>
<evidence type="ECO:0000313" key="3">
    <source>
        <dbReference type="Proteomes" id="UP000800235"/>
    </source>
</evidence>
<comment type="caution">
    <text evidence="2">The sequence shown here is derived from an EMBL/GenBank/DDBJ whole genome shotgun (WGS) entry which is preliminary data.</text>
</comment>
<keyword evidence="1" id="KW-0812">Transmembrane</keyword>
<sequence>MLAAAIVGTGIHAYRTYVIQRAANNPWWLPLWPQHFDTTGTKALIGAGAGIVLTNVIYIAISFLSKFDQAPRSLLASLAGIVLSTASSLIAIFSIVLILILNRRAPESDTIQTWTCKFSLNIPNAMIMPDGVQSADLSNDLFGTLCRESKFGFYGMVSVLVLQFLLFISVIAKWFTGRQPQQVQDYDGYGASRPKNASDGYSF</sequence>
<feature type="transmembrane region" description="Helical" evidence="1">
    <location>
        <begin position="76"/>
        <end position="101"/>
    </location>
</feature>
<evidence type="ECO:0000313" key="2">
    <source>
        <dbReference type="EMBL" id="KAF2431609.1"/>
    </source>
</evidence>
<feature type="transmembrane region" description="Helical" evidence="1">
    <location>
        <begin position="151"/>
        <end position="172"/>
    </location>
</feature>
<dbReference type="OrthoDB" id="3890746at2759"/>
<evidence type="ECO:0000256" key="1">
    <source>
        <dbReference type="SAM" id="Phobius"/>
    </source>
</evidence>
<accession>A0A9P4NUP6</accession>
<dbReference type="AlphaFoldDB" id="A0A9P4NUP6"/>
<keyword evidence="3" id="KW-1185">Reference proteome</keyword>
<name>A0A9P4NUP6_9PEZI</name>
<proteinExistence type="predicted"/>
<gene>
    <name evidence="2" type="ORF">EJ08DRAFT_696401</name>
</gene>
<dbReference type="Proteomes" id="UP000800235">
    <property type="component" value="Unassembled WGS sequence"/>
</dbReference>
<keyword evidence="1" id="KW-0472">Membrane</keyword>
<dbReference type="EMBL" id="MU007031">
    <property type="protein sequence ID" value="KAF2431609.1"/>
    <property type="molecule type" value="Genomic_DNA"/>
</dbReference>
<organism evidence="2 3">
    <name type="scientific">Tothia fuscella</name>
    <dbReference type="NCBI Taxonomy" id="1048955"/>
    <lineage>
        <taxon>Eukaryota</taxon>
        <taxon>Fungi</taxon>
        <taxon>Dikarya</taxon>
        <taxon>Ascomycota</taxon>
        <taxon>Pezizomycotina</taxon>
        <taxon>Dothideomycetes</taxon>
        <taxon>Pleosporomycetidae</taxon>
        <taxon>Venturiales</taxon>
        <taxon>Cylindrosympodiaceae</taxon>
        <taxon>Tothia</taxon>
    </lineage>
</organism>
<protein>
    <submittedName>
        <fullName evidence="2">Uncharacterized protein</fullName>
    </submittedName>
</protein>
<reference evidence="2" key="1">
    <citation type="journal article" date="2020" name="Stud. Mycol.">
        <title>101 Dothideomycetes genomes: a test case for predicting lifestyles and emergence of pathogens.</title>
        <authorList>
            <person name="Haridas S."/>
            <person name="Albert R."/>
            <person name="Binder M."/>
            <person name="Bloem J."/>
            <person name="Labutti K."/>
            <person name="Salamov A."/>
            <person name="Andreopoulos B."/>
            <person name="Baker S."/>
            <person name="Barry K."/>
            <person name="Bills G."/>
            <person name="Bluhm B."/>
            <person name="Cannon C."/>
            <person name="Castanera R."/>
            <person name="Culley D."/>
            <person name="Daum C."/>
            <person name="Ezra D."/>
            <person name="Gonzalez J."/>
            <person name="Henrissat B."/>
            <person name="Kuo A."/>
            <person name="Liang C."/>
            <person name="Lipzen A."/>
            <person name="Lutzoni F."/>
            <person name="Magnuson J."/>
            <person name="Mondo S."/>
            <person name="Nolan M."/>
            <person name="Ohm R."/>
            <person name="Pangilinan J."/>
            <person name="Park H.-J."/>
            <person name="Ramirez L."/>
            <person name="Alfaro M."/>
            <person name="Sun H."/>
            <person name="Tritt A."/>
            <person name="Yoshinaga Y."/>
            <person name="Zwiers L.-H."/>
            <person name="Turgeon B."/>
            <person name="Goodwin S."/>
            <person name="Spatafora J."/>
            <person name="Crous P."/>
            <person name="Grigoriev I."/>
        </authorList>
    </citation>
    <scope>NUCLEOTIDE SEQUENCE</scope>
    <source>
        <strain evidence="2">CBS 130266</strain>
    </source>
</reference>